<dbReference type="InterPro" id="IPR012349">
    <property type="entry name" value="Split_barrel_FMN-bd"/>
</dbReference>
<dbReference type="RefSeq" id="WP_369234546.1">
    <property type="nucleotide sequence ID" value="NZ_CP163435.1"/>
</dbReference>
<dbReference type="EMBL" id="CP163435">
    <property type="protein sequence ID" value="XDQ27291.1"/>
    <property type="molecule type" value="Genomic_DNA"/>
</dbReference>
<dbReference type="Pfam" id="PF12900">
    <property type="entry name" value="Pyridox_ox_2"/>
    <property type="match status" value="1"/>
</dbReference>
<dbReference type="Gene3D" id="2.30.110.10">
    <property type="entry name" value="Electron Transport, Fmn-binding Protein, Chain A"/>
    <property type="match status" value="1"/>
</dbReference>
<protein>
    <submittedName>
        <fullName evidence="1">Pyridoxamine 5'-phosphate oxidase family protein</fullName>
    </submittedName>
</protein>
<dbReference type="InterPro" id="IPR024747">
    <property type="entry name" value="Pyridox_Oxase-rel"/>
</dbReference>
<proteinExistence type="predicted"/>
<dbReference type="AlphaFoldDB" id="A0AB39PBR8"/>
<reference evidence="1" key="1">
    <citation type="submission" date="2024-07" db="EMBL/GenBank/DDBJ databases">
        <authorList>
            <person name="Yu S.T."/>
        </authorList>
    </citation>
    <scope>NUCLEOTIDE SEQUENCE</scope>
    <source>
        <strain evidence="1">R21</strain>
    </source>
</reference>
<accession>A0AB39PBR8</accession>
<name>A0AB39PBR8_9ACTN</name>
<gene>
    <name evidence="1" type="ORF">AB5J56_22375</name>
</gene>
<organism evidence="1">
    <name type="scientific">Streptomyces sp. R21</name>
    <dbReference type="NCBI Taxonomy" id="3238627"/>
    <lineage>
        <taxon>Bacteria</taxon>
        <taxon>Bacillati</taxon>
        <taxon>Actinomycetota</taxon>
        <taxon>Actinomycetes</taxon>
        <taxon>Kitasatosporales</taxon>
        <taxon>Streptomycetaceae</taxon>
        <taxon>Streptomyces</taxon>
    </lineage>
</organism>
<sequence length="140" mass="15367">MPTDEQLAVELLARTDYGRVATSMRALPFLAFARHITVDGRLLLRMHKGLGYHQACAGSVVAYGADNLSAVRSGEGLWTVQIVGRCGAHEPTADELDRFGPAPHRVDGEPFDPVYLSIEPEFATVHSTDSGLEHRYTHRP</sequence>
<evidence type="ECO:0000313" key="1">
    <source>
        <dbReference type="EMBL" id="XDQ27291.1"/>
    </source>
</evidence>